<dbReference type="Pfam" id="PF12729">
    <property type="entry name" value="4HB_MCP_1"/>
    <property type="match status" value="1"/>
</dbReference>
<feature type="domain" description="HAMP" evidence="7">
    <location>
        <begin position="340"/>
        <end position="392"/>
    </location>
</feature>
<keyword evidence="1" id="KW-0488">Methylation</keyword>
<evidence type="ECO:0000256" key="1">
    <source>
        <dbReference type="ARBA" id="ARBA00022481"/>
    </source>
</evidence>
<evidence type="ECO:0000256" key="2">
    <source>
        <dbReference type="ARBA" id="ARBA00029447"/>
    </source>
</evidence>
<dbReference type="RefSeq" id="WP_284349787.1">
    <property type="nucleotide sequence ID" value="NZ_BRXS01000003.1"/>
</dbReference>
<dbReference type="GO" id="GO:0005886">
    <property type="term" value="C:plasma membrane"/>
    <property type="evidence" value="ECO:0007669"/>
    <property type="project" value="TreeGrafter"/>
</dbReference>
<keyword evidence="3" id="KW-0807">Transducer</keyword>
<evidence type="ECO:0000313" key="9">
    <source>
        <dbReference type="Proteomes" id="UP001161325"/>
    </source>
</evidence>
<keyword evidence="9" id="KW-1185">Reference proteome</keyword>
<dbReference type="EMBL" id="BRXS01000003">
    <property type="protein sequence ID" value="GLC25333.1"/>
    <property type="molecule type" value="Genomic_DNA"/>
</dbReference>
<dbReference type="PANTHER" id="PTHR43531">
    <property type="entry name" value="PROTEIN ICFG"/>
    <property type="match status" value="1"/>
</dbReference>
<comment type="caution">
    <text evidence="8">The sequence shown here is derived from an EMBL/GenBank/DDBJ whole genome shotgun (WGS) entry which is preliminary data.</text>
</comment>
<evidence type="ECO:0000259" key="6">
    <source>
        <dbReference type="PROSITE" id="PS50111"/>
    </source>
</evidence>
<dbReference type="GO" id="GO:0006935">
    <property type="term" value="P:chemotaxis"/>
    <property type="evidence" value="ECO:0007669"/>
    <property type="project" value="UniProtKB-KW"/>
</dbReference>
<dbReference type="AlphaFoldDB" id="A0AA37VAD5"/>
<proteinExistence type="inferred from homology"/>
<dbReference type="PROSITE" id="PS50111">
    <property type="entry name" value="CHEMOTAXIS_TRANSDUC_2"/>
    <property type="match status" value="1"/>
</dbReference>
<dbReference type="InterPro" id="IPR024478">
    <property type="entry name" value="HlyB_4HB_MCP"/>
</dbReference>
<dbReference type="SUPFAM" id="SSF58104">
    <property type="entry name" value="Methyl-accepting chemotaxis protein (MCP) signaling domain"/>
    <property type="match status" value="1"/>
</dbReference>
<gene>
    <name evidence="8" type="primary">mcpT</name>
    <name evidence="8" type="ORF">rosag_18460</name>
</gene>
<keyword evidence="5" id="KW-0812">Transmembrane</keyword>
<evidence type="ECO:0000313" key="8">
    <source>
        <dbReference type="EMBL" id="GLC25333.1"/>
    </source>
</evidence>
<dbReference type="InterPro" id="IPR004089">
    <property type="entry name" value="MCPsignal_dom"/>
</dbReference>
<sequence>MQWFADLPLRTKLVSAFAFIALVGAGVGALGVTSARRLAAADRTLYDNMTVPIGELGAMATAVQRTRVNMRDVILATSPEDAAHDQQRIGQIAAEIDSLMTRYEARIITDSMRARFTQLKAEYAAFAPVRDSLVALGVAGQDSAAIALLRGDAARAQKRIEASIVGMTAMKVSQAEATARANEALAARTSWLIAIIAVSGMALALVIGWATAARLTRSVRAIADRATRLSDNCVAALHGALEAIASGDTGVEVVPTTTPLTVRSRDELGQLATTVNALITRTRGAVAAYGTARAALNATIAQTNMVVAAARAGDLSARAETDGMQGAYAELAGGLNATLEAVVAPMRESTAVLERVAARDLSLRVRGDYVGDHARVKVALNAALDALTEALSEVRVASEQVASASGQIAGGSQSLAEGASEQAASLEEVAASVTELAAMAERTAGNAQEADTLARQTQDGAGQGAARMRELAAALGAIEQSSAQTARIVKTIDEIAFQTNLLALNAAVEAARAGDAGRGFAVVAEEVRALALRSAEAARNTGALIEESVQRVLGGVALGERAAAEFDEVSRRVARTSTVVAEIAAAAGQQTDGIRQITDAVNGMNTVTQQTAASAEESASAATELAAQAERMQEVVGAFQLEAAAARPVVERETKSRAPRRMMATA</sequence>
<feature type="transmembrane region" description="Helical" evidence="5">
    <location>
        <begin position="191"/>
        <end position="212"/>
    </location>
</feature>
<dbReference type="PROSITE" id="PS50885">
    <property type="entry name" value="HAMP"/>
    <property type="match status" value="2"/>
</dbReference>
<dbReference type="Proteomes" id="UP001161325">
    <property type="component" value="Unassembled WGS sequence"/>
</dbReference>
<evidence type="ECO:0000256" key="4">
    <source>
        <dbReference type="SAM" id="MobiDB-lite"/>
    </source>
</evidence>
<dbReference type="Gene3D" id="1.10.287.950">
    <property type="entry name" value="Methyl-accepting chemotaxis protein"/>
    <property type="match status" value="1"/>
</dbReference>
<dbReference type="PANTHER" id="PTHR43531:SF14">
    <property type="entry name" value="METHYL-ACCEPTING CHEMOTAXIS PROTEIN I-RELATED"/>
    <property type="match status" value="1"/>
</dbReference>
<feature type="region of interest" description="Disordered" evidence="4">
    <location>
        <begin position="647"/>
        <end position="666"/>
    </location>
</feature>
<dbReference type="Pfam" id="PF18947">
    <property type="entry name" value="HAMP_2"/>
    <property type="match status" value="1"/>
</dbReference>
<accession>A0AA37VAD5</accession>
<dbReference type="CDD" id="cd19411">
    <property type="entry name" value="MCP2201-like_sensor"/>
    <property type="match status" value="1"/>
</dbReference>
<organism evidence="8 9">
    <name type="scientific">Roseisolibacter agri</name>
    <dbReference type="NCBI Taxonomy" id="2014610"/>
    <lineage>
        <taxon>Bacteria</taxon>
        <taxon>Pseudomonadati</taxon>
        <taxon>Gemmatimonadota</taxon>
        <taxon>Gemmatimonadia</taxon>
        <taxon>Gemmatimonadales</taxon>
        <taxon>Gemmatimonadaceae</taxon>
        <taxon>Roseisolibacter</taxon>
    </lineage>
</organism>
<feature type="domain" description="HAMP" evidence="7">
    <location>
        <begin position="228"/>
        <end position="287"/>
    </location>
</feature>
<evidence type="ECO:0000256" key="5">
    <source>
        <dbReference type="SAM" id="Phobius"/>
    </source>
</evidence>
<dbReference type="Pfam" id="PF00015">
    <property type="entry name" value="MCPsignal"/>
    <property type="match status" value="1"/>
</dbReference>
<dbReference type="GO" id="GO:0004888">
    <property type="term" value="F:transmembrane signaling receptor activity"/>
    <property type="evidence" value="ECO:0007669"/>
    <property type="project" value="TreeGrafter"/>
</dbReference>
<dbReference type="GO" id="GO:0007165">
    <property type="term" value="P:signal transduction"/>
    <property type="evidence" value="ECO:0007669"/>
    <property type="project" value="UniProtKB-KW"/>
</dbReference>
<dbReference type="InterPro" id="IPR003660">
    <property type="entry name" value="HAMP_dom"/>
</dbReference>
<dbReference type="SMART" id="SM00304">
    <property type="entry name" value="HAMP"/>
    <property type="match status" value="2"/>
</dbReference>
<dbReference type="SMART" id="SM00283">
    <property type="entry name" value="MA"/>
    <property type="match status" value="1"/>
</dbReference>
<dbReference type="Pfam" id="PF00672">
    <property type="entry name" value="HAMP"/>
    <property type="match status" value="1"/>
</dbReference>
<keyword evidence="5" id="KW-1133">Transmembrane helix</keyword>
<evidence type="ECO:0000259" key="7">
    <source>
        <dbReference type="PROSITE" id="PS50885"/>
    </source>
</evidence>
<dbReference type="InterPro" id="IPR051310">
    <property type="entry name" value="MCP_chemotaxis"/>
</dbReference>
<dbReference type="CDD" id="cd06225">
    <property type="entry name" value="HAMP"/>
    <property type="match status" value="1"/>
</dbReference>
<reference evidence="8" key="1">
    <citation type="submission" date="2022-08" db="EMBL/GenBank/DDBJ databases">
        <title>Draft genome sequencing of Roseisolibacter agri AW1220.</title>
        <authorList>
            <person name="Tobiishi Y."/>
            <person name="Tonouchi A."/>
        </authorList>
    </citation>
    <scope>NUCLEOTIDE SEQUENCE</scope>
    <source>
        <strain evidence="8">AW1220</strain>
    </source>
</reference>
<dbReference type="Gene3D" id="1.20.120.1530">
    <property type="match status" value="1"/>
</dbReference>
<protein>
    <submittedName>
        <fullName evidence="8">Methyl-accepting chemotaxis protein</fullName>
    </submittedName>
</protein>
<dbReference type="InterPro" id="IPR047347">
    <property type="entry name" value="YvaQ-like_sensor"/>
</dbReference>
<keyword evidence="5" id="KW-0472">Membrane</keyword>
<feature type="domain" description="Methyl-accepting transducer" evidence="6">
    <location>
        <begin position="397"/>
        <end position="626"/>
    </location>
</feature>
<name>A0AA37VAD5_9BACT</name>
<comment type="similarity">
    <text evidence="2">Belongs to the methyl-accepting chemotaxis (MCP) protein family.</text>
</comment>
<evidence type="ECO:0000256" key="3">
    <source>
        <dbReference type="PROSITE-ProRule" id="PRU00284"/>
    </source>
</evidence>